<name>A0AAD9R887_ACRCE</name>
<accession>A0AAD9R887</accession>
<comment type="caution">
    <text evidence="3">The sequence shown here is derived from an EMBL/GenBank/DDBJ whole genome shotgun (WGS) entry which is preliminary data.</text>
</comment>
<gene>
    <name evidence="3" type="ORF">P5673_000860</name>
</gene>
<evidence type="ECO:0000256" key="1">
    <source>
        <dbReference type="SAM" id="MobiDB-lite"/>
    </source>
</evidence>
<feature type="transmembrane region" description="Helical" evidence="2">
    <location>
        <begin position="210"/>
        <end position="230"/>
    </location>
</feature>
<dbReference type="Proteomes" id="UP001249851">
    <property type="component" value="Unassembled WGS sequence"/>
</dbReference>
<evidence type="ECO:0000313" key="4">
    <source>
        <dbReference type="Proteomes" id="UP001249851"/>
    </source>
</evidence>
<keyword evidence="4" id="KW-1185">Reference proteome</keyword>
<dbReference type="AlphaFoldDB" id="A0AAD9R887"/>
<reference evidence="3" key="2">
    <citation type="journal article" date="2023" name="Science">
        <title>Genomic signatures of disease resistance in endangered staghorn corals.</title>
        <authorList>
            <person name="Vollmer S.V."/>
            <person name="Selwyn J.D."/>
            <person name="Despard B.A."/>
            <person name="Roesel C.L."/>
        </authorList>
    </citation>
    <scope>NUCLEOTIDE SEQUENCE</scope>
    <source>
        <strain evidence="3">K2</strain>
    </source>
</reference>
<feature type="region of interest" description="Disordered" evidence="1">
    <location>
        <begin position="323"/>
        <end position="372"/>
    </location>
</feature>
<dbReference type="EMBL" id="JARQWQ010000001">
    <property type="protein sequence ID" value="KAK2574660.1"/>
    <property type="molecule type" value="Genomic_DNA"/>
</dbReference>
<keyword evidence="2" id="KW-0472">Membrane</keyword>
<feature type="compositionally biased region" description="Polar residues" evidence="1">
    <location>
        <begin position="340"/>
        <end position="372"/>
    </location>
</feature>
<feature type="region of interest" description="Disordered" evidence="1">
    <location>
        <begin position="1"/>
        <end position="30"/>
    </location>
</feature>
<keyword evidence="2" id="KW-0812">Transmembrane</keyword>
<sequence length="829" mass="94100">MRRPNSLSQNMETVTPLSGKQRSYGNSTEGLKGKSQAPICHSLFSFCLLSDRGTFVRPVQTPAGSKDRDAVIKEYLDETGVIDVIETWMKHFADKAELQYNPYPGLVWEARQYTERFHMFAENSKTIVEKIETQVYSVGGHACRTEDSPACWGLPTVLRAVNTESLMIFDWLLSNISSDAPLNESEDHSAVEIFSKAVLRDILLTRDNELHIVLVLVSACINVFYTFLLLDNFLALIKSATLAQKIAESQCMFRLLPESRMYRRGFKQYSLNFINTNERRAISISSLPYLSAHEGVFVSSVHIKEYLSWFSATSETAAQQALATPAESTRGWRSRKNRDSFNSQQRSMQTRNGTSSLSGQSARQGPQHDTSLSWFGPYSDEVLNAVRTYMKDRLFDLKESCDFMRMLHYVILLVLADRNKTEDQSIGASDIVQNHFLAYRYYLREFFTSSFEEKRSELQYHGQVLLKILDSMTIVNPHLEGETRTGTLPLTSEVISGLKVVNRYCQTIFLGLLDDALSQCSHLLPYQKYAGLDCGTALSYSFVVFLDVETQAKRTAAPSEITKETVLSQYFVDTKLDQVFHEFLIDVVADEFMPPNPYPKLASQLAVAATSYRISAALTALYKQICLASSRLVSAMATLDGKQYNNLRSKIHSLSNKVNQRLTVSGFKAFVDTALCGFTPLFGRFMPYLLEVDLGEHYFIQGPRHARSEAIGHFARLVYDHLVDVGEKEDVFFLGMFLGGDSSRRILHDIVAPQRKKAILTQMISTITTKQPLYIKAYVKLDWRLVMVTKSFLFHFIQPENGYERFYNASDEPLAIYQSVFTREDVVSF</sequence>
<protein>
    <submittedName>
        <fullName evidence="3">Uncharacterized protein</fullName>
    </submittedName>
</protein>
<proteinExistence type="predicted"/>
<organism evidence="3 4">
    <name type="scientific">Acropora cervicornis</name>
    <name type="common">Staghorn coral</name>
    <dbReference type="NCBI Taxonomy" id="6130"/>
    <lineage>
        <taxon>Eukaryota</taxon>
        <taxon>Metazoa</taxon>
        <taxon>Cnidaria</taxon>
        <taxon>Anthozoa</taxon>
        <taxon>Hexacorallia</taxon>
        <taxon>Scleractinia</taxon>
        <taxon>Astrocoeniina</taxon>
        <taxon>Acroporidae</taxon>
        <taxon>Acropora</taxon>
    </lineage>
</organism>
<feature type="compositionally biased region" description="Polar residues" evidence="1">
    <location>
        <begin position="1"/>
        <end position="29"/>
    </location>
</feature>
<evidence type="ECO:0000256" key="2">
    <source>
        <dbReference type="SAM" id="Phobius"/>
    </source>
</evidence>
<reference evidence="3" key="1">
    <citation type="journal article" date="2023" name="G3 (Bethesda)">
        <title>Whole genome assembly and annotation of the endangered Caribbean coral Acropora cervicornis.</title>
        <authorList>
            <person name="Selwyn J.D."/>
            <person name="Vollmer S.V."/>
        </authorList>
    </citation>
    <scope>NUCLEOTIDE SEQUENCE</scope>
    <source>
        <strain evidence="3">K2</strain>
    </source>
</reference>
<evidence type="ECO:0000313" key="3">
    <source>
        <dbReference type="EMBL" id="KAK2574660.1"/>
    </source>
</evidence>
<keyword evidence="2" id="KW-1133">Transmembrane helix</keyword>